<gene>
    <name evidence="2" type="ORF">Tci_071056</name>
</gene>
<dbReference type="AlphaFoldDB" id="A0A699GMC7"/>
<dbReference type="EMBL" id="BKCJ010012101">
    <property type="protein sequence ID" value="GEU99078.1"/>
    <property type="molecule type" value="Genomic_DNA"/>
</dbReference>
<dbReference type="PANTHER" id="PTHR36617:SF16">
    <property type="entry name" value="OS04G0516500 PROTEIN"/>
    <property type="match status" value="1"/>
</dbReference>
<dbReference type="Pfam" id="PF13966">
    <property type="entry name" value="zf-RVT"/>
    <property type="match status" value="1"/>
</dbReference>
<feature type="domain" description="Reverse transcriptase zinc-binding" evidence="1">
    <location>
        <begin position="122"/>
        <end position="186"/>
    </location>
</feature>
<evidence type="ECO:0000313" key="2">
    <source>
        <dbReference type="EMBL" id="GEU99078.1"/>
    </source>
</evidence>
<name>A0A699GMC7_TANCI</name>
<organism evidence="2">
    <name type="scientific">Tanacetum cinerariifolium</name>
    <name type="common">Dalmatian daisy</name>
    <name type="synonym">Chrysanthemum cinerariifolium</name>
    <dbReference type="NCBI Taxonomy" id="118510"/>
    <lineage>
        <taxon>Eukaryota</taxon>
        <taxon>Viridiplantae</taxon>
        <taxon>Streptophyta</taxon>
        <taxon>Embryophyta</taxon>
        <taxon>Tracheophyta</taxon>
        <taxon>Spermatophyta</taxon>
        <taxon>Magnoliopsida</taxon>
        <taxon>eudicotyledons</taxon>
        <taxon>Gunneridae</taxon>
        <taxon>Pentapetalae</taxon>
        <taxon>asterids</taxon>
        <taxon>campanulids</taxon>
        <taxon>Asterales</taxon>
        <taxon>Asteraceae</taxon>
        <taxon>Asteroideae</taxon>
        <taxon>Anthemideae</taxon>
        <taxon>Anthemidinae</taxon>
        <taxon>Tanacetum</taxon>
    </lineage>
</organism>
<accession>A0A699GMC7</accession>
<dbReference type="PANTHER" id="PTHR36617">
    <property type="entry name" value="PROTEIN, PUTATIVE-RELATED"/>
    <property type="match status" value="1"/>
</dbReference>
<reference evidence="2" key="1">
    <citation type="journal article" date="2019" name="Sci. Rep.">
        <title>Draft genome of Tanacetum cinerariifolium, the natural source of mosquito coil.</title>
        <authorList>
            <person name="Yamashiro T."/>
            <person name="Shiraishi A."/>
            <person name="Satake H."/>
            <person name="Nakayama K."/>
        </authorList>
    </citation>
    <scope>NUCLEOTIDE SEQUENCE</scope>
</reference>
<dbReference type="InterPro" id="IPR026960">
    <property type="entry name" value="RVT-Znf"/>
</dbReference>
<sequence length="204" mass="23237">MVAAFRSPWSTIIKEVSSLKDKDSWFGDKQLKVAFPRLFALEECKDISVADKLHLSLSHSFRRPVRGGEETHQLDLLSGALESVTLSNMDDRWIWDLNGDGSFQVKGVRAMLDEAFLPKMDSPTRWIKCIPIKVNVFACKLSLNCLPTRANLLSRNISVTDVSCPLCEYNLEDVSHLFFGCSMAKDIQNLVCRWWNLDVYPYDS</sequence>
<proteinExistence type="predicted"/>
<protein>
    <recommendedName>
        <fullName evidence="1">Reverse transcriptase zinc-binding domain-containing protein</fullName>
    </recommendedName>
</protein>
<comment type="caution">
    <text evidence="2">The sequence shown here is derived from an EMBL/GenBank/DDBJ whole genome shotgun (WGS) entry which is preliminary data.</text>
</comment>
<evidence type="ECO:0000259" key="1">
    <source>
        <dbReference type="Pfam" id="PF13966"/>
    </source>
</evidence>